<accession>A0A2P6QK97</accession>
<dbReference type="EMBL" id="PDCK01000043">
    <property type="protein sequence ID" value="PRQ34592.1"/>
    <property type="molecule type" value="Genomic_DNA"/>
</dbReference>
<reference evidence="5 6" key="1">
    <citation type="journal article" date="2018" name="Nat. Genet.">
        <title>The Rosa genome provides new insights in the design of modern roses.</title>
        <authorList>
            <person name="Bendahmane M."/>
        </authorList>
    </citation>
    <scope>NUCLEOTIDE SEQUENCE [LARGE SCALE GENOMIC DNA]</scope>
    <source>
        <strain evidence="6">cv. Old Blush</strain>
    </source>
</reference>
<dbReference type="PANTHER" id="PTHR44203:SF3">
    <property type="entry name" value="ETO1-LIKE PROTEIN 2"/>
    <property type="match status" value="1"/>
</dbReference>
<evidence type="ECO:0000256" key="2">
    <source>
        <dbReference type="PROSITE-ProRule" id="PRU00339"/>
    </source>
</evidence>
<dbReference type="OrthoDB" id="9997739at2759"/>
<comment type="caution">
    <text evidence="5">The sequence shown here is derived from an EMBL/GenBank/DDBJ whole genome shotgun (WGS) entry which is preliminary data.</text>
</comment>
<evidence type="ECO:0000313" key="5">
    <source>
        <dbReference type="EMBL" id="PRQ34592.1"/>
    </source>
</evidence>
<feature type="repeat" description="TPR" evidence="2">
    <location>
        <begin position="762"/>
        <end position="795"/>
    </location>
</feature>
<dbReference type="SMART" id="SM00028">
    <property type="entry name" value="TPR"/>
    <property type="match status" value="5"/>
</dbReference>
<keyword evidence="6" id="KW-1185">Reference proteome</keyword>
<feature type="coiled-coil region" evidence="3">
    <location>
        <begin position="807"/>
        <end position="834"/>
    </location>
</feature>
<dbReference type="GO" id="GO:0010105">
    <property type="term" value="P:negative regulation of ethylene-activated signaling pathway"/>
    <property type="evidence" value="ECO:0007669"/>
    <property type="project" value="InterPro"/>
</dbReference>
<evidence type="ECO:0000259" key="4">
    <source>
        <dbReference type="SMART" id="SM00225"/>
    </source>
</evidence>
<dbReference type="InterPro" id="IPR011990">
    <property type="entry name" value="TPR-like_helical_dom_sf"/>
</dbReference>
<keyword evidence="2" id="KW-0802">TPR repeat</keyword>
<protein>
    <submittedName>
        <fullName evidence="5">Putative chromatin remodeling &amp; transcription regulator BTB-POZ family</fullName>
    </submittedName>
</protein>
<dbReference type="InterPro" id="IPR044631">
    <property type="entry name" value="ETO1-like"/>
</dbReference>
<name>A0A2P6QK97_ROSCH</name>
<sequence length="936" mass="106279">MQKIYCHLDMRALKFLERFTSTQVHALNPVETSTGKTHGGVSRAKLNSQLLKSFGSNSKLKSFNSSVSVTEALLLPHGLPNTDLIEPSIEPHLKPIDFVEILADLYRRLESCESQSDRSLLFVEQYSLLRSLGDPKLLRRCLRAARQNAVDVNTKVVLSAWLRFERREDELSGMSAMDCGGQVLECPKIALEYGFDPNLISTHCHCDQDQTKAIDVPSFNENECVGLEQEESDVTFCIGNEEINCVRGKIAMLSSPLKAMLYGSFKESRKGRIDFSENGISVKGMRAVEVYSRTRRLALFGPGVVAELLCFANRFCCEEMKSACDAYLASMVDNIDDALVLIEYGLEEMAYLLVAACLQVLLREFPNSLYNPKVMKFLCSSKTRERLAMTGHGSFLLYYFLSHVAMEESMVSTSTVMLLERLEEFATQKWQKTLALHQLGCVLLERREFKDAQYRFLAAVEAGHVYSVAGVARTKYKQGQQYSAYTLMSSIISEYKPAGWMYQERSLYNIGKEKISDLSTATELDPVLSFPYKYRAIAKMEEKQISGAIIEIDKTIRFKLSPDCIELRAWFFLALADYESALRDIRVLLTLEPNYMMFHGKTRGDYLVEVLSHRVKQMTEADCWMHLYDQWSSVDDIGSLAIIHQMLRNDPGKSLLLFRQSLLLLRLNCQKAAMRSLRLARNNSSSDHERLVYEGWILYDTGNREQALSKAEKSIHTRRSFEAFFLKAYVLADTSLDPESSSHVIQLLEEALKCPSDGLRKGQALNNLGSIYVDCGKLEEAANSYLSALDIKHTRAHQGLARVYHLKNQRKAAYEEMTKLIEKAQNNASAYEKRSEYCDPEMAKKDLDMATNLDPLRTYPYRYRAAVLMDEQKESEAVEELTKAIAFKPDLQMLHLRAAFHESSGDLSSALQDCQAALCMDPNHTDTLDLYNRARD</sequence>
<dbReference type="SUPFAM" id="SSF54695">
    <property type="entry name" value="POZ domain"/>
    <property type="match status" value="1"/>
</dbReference>
<dbReference type="OMA" id="FCIGNVE"/>
<dbReference type="PROSITE" id="PS50005">
    <property type="entry name" value="TPR"/>
    <property type="match status" value="1"/>
</dbReference>
<dbReference type="AlphaFoldDB" id="A0A2P6QK97"/>
<dbReference type="Gene3D" id="3.30.710.10">
    <property type="entry name" value="Potassium Channel Kv1.1, Chain A"/>
    <property type="match status" value="1"/>
</dbReference>
<evidence type="ECO:0000313" key="6">
    <source>
        <dbReference type="Proteomes" id="UP000238479"/>
    </source>
</evidence>
<evidence type="ECO:0000256" key="3">
    <source>
        <dbReference type="SAM" id="Coils"/>
    </source>
</evidence>
<feature type="domain" description="BTB" evidence="4">
    <location>
        <begin position="232"/>
        <end position="332"/>
    </location>
</feature>
<dbReference type="STRING" id="74649.A0A2P6QK97"/>
<dbReference type="Proteomes" id="UP000238479">
    <property type="component" value="Chromosome 5"/>
</dbReference>
<keyword evidence="3" id="KW-0175">Coiled coil</keyword>
<proteinExistence type="predicted"/>
<evidence type="ECO:0000256" key="1">
    <source>
        <dbReference type="ARBA" id="ARBA00004906"/>
    </source>
</evidence>
<dbReference type="SUPFAM" id="SSF48452">
    <property type="entry name" value="TPR-like"/>
    <property type="match status" value="3"/>
</dbReference>
<dbReference type="SMART" id="SM00225">
    <property type="entry name" value="BTB"/>
    <property type="match status" value="1"/>
</dbReference>
<gene>
    <name evidence="5" type="ORF">RchiOBHm_Chr5g0070731</name>
</gene>
<dbReference type="InterPro" id="IPR000210">
    <property type="entry name" value="BTB/POZ_dom"/>
</dbReference>
<dbReference type="PANTHER" id="PTHR44203">
    <property type="entry name" value="ETO1-RELATED"/>
    <property type="match status" value="1"/>
</dbReference>
<dbReference type="Gramene" id="PRQ34592">
    <property type="protein sequence ID" value="PRQ34592"/>
    <property type="gene ID" value="RchiOBHm_Chr5g0070731"/>
</dbReference>
<dbReference type="Gene3D" id="1.25.40.10">
    <property type="entry name" value="Tetratricopeptide repeat domain"/>
    <property type="match status" value="3"/>
</dbReference>
<comment type="pathway">
    <text evidence="1">Protein modification; protein ubiquitination.</text>
</comment>
<dbReference type="InterPro" id="IPR011333">
    <property type="entry name" value="SKP1/BTB/POZ_sf"/>
</dbReference>
<organism evidence="5 6">
    <name type="scientific">Rosa chinensis</name>
    <name type="common">China rose</name>
    <dbReference type="NCBI Taxonomy" id="74649"/>
    <lineage>
        <taxon>Eukaryota</taxon>
        <taxon>Viridiplantae</taxon>
        <taxon>Streptophyta</taxon>
        <taxon>Embryophyta</taxon>
        <taxon>Tracheophyta</taxon>
        <taxon>Spermatophyta</taxon>
        <taxon>Magnoliopsida</taxon>
        <taxon>eudicotyledons</taxon>
        <taxon>Gunneridae</taxon>
        <taxon>Pentapetalae</taxon>
        <taxon>rosids</taxon>
        <taxon>fabids</taxon>
        <taxon>Rosales</taxon>
        <taxon>Rosaceae</taxon>
        <taxon>Rosoideae</taxon>
        <taxon>Rosoideae incertae sedis</taxon>
        <taxon>Rosa</taxon>
    </lineage>
</organism>
<dbReference type="Pfam" id="PF13181">
    <property type="entry name" value="TPR_8"/>
    <property type="match status" value="1"/>
</dbReference>
<dbReference type="InterPro" id="IPR019734">
    <property type="entry name" value="TPR_rpt"/>
</dbReference>